<reference evidence="11 12" key="1">
    <citation type="journal article" date="2017" name="Int. J. Syst. Evol. Microbiol.">
        <title>Oleiagrimonas citrea sp. nov., a marine bacterium isolated from tidal flat sediment and emended description of the genus Oleiagrimonas Fang et al. 2015 and Oleiagrimonas soli.</title>
        <authorList>
            <person name="Yang S.H."/>
            <person name="Seo H.S."/>
            <person name="Seong C.N."/>
            <person name="Kwon K.K."/>
        </authorList>
    </citation>
    <scope>NUCLEOTIDE SEQUENCE [LARGE SCALE GENOMIC DNA]</scope>
    <source>
        <strain evidence="11 12">MEBiC09124</strain>
    </source>
</reference>
<feature type="compositionally biased region" description="Basic and acidic residues" evidence="10">
    <location>
        <begin position="66"/>
        <end position="93"/>
    </location>
</feature>
<feature type="region of interest" description="Disordered" evidence="10">
    <location>
        <begin position="66"/>
        <end position="138"/>
    </location>
</feature>
<evidence type="ECO:0000256" key="2">
    <source>
        <dbReference type="ARBA" id="ARBA00022448"/>
    </source>
</evidence>
<dbReference type="GO" id="GO:0033281">
    <property type="term" value="C:TAT protein transport complex"/>
    <property type="evidence" value="ECO:0007669"/>
    <property type="project" value="UniProtKB-UniRule"/>
</dbReference>
<accession>A0A846ZM98</accession>
<evidence type="ECO:0000256" key="6">
    <source>
        <dbReference type="ARBA" id="ARBA00022989"/>
    </source>
</evidence>
<evidence type="ECO:0000256" key="1">
    <source>
        <dbReference type="ARBA" id="ARBA00004167"/>
    </source>
</evidence>
<name>A0A846ZM98_9GAMM</name>
<dbReference type="RefSeq" id="WP_113064127.1">
    <property type="nucleotide sequence ID" value="NZ_JAAZQD010000002.1"/>
</dbReference>
<keyword evidence="7 9" id="KW-0811">Translocation</keyword>
<dbReference type="PRINTS" id="PR01506">
    <property type="entry name" value="TATBPROTEIN"/>
</dbReference>
<proteinExistence type="inferred from homology"/>
<evidence type="ECO:0000256" key="5">
    <source>
        <dbReference type="ARBA" id="ARBA00022927"/>
    </source>
</evidence>
<dbReference type="NCBIfam" id="TIGR01410">
    <property type="entry name" value="tatB"/>
    <property type="match status" value="1"/>
</dbReference>
<keyword evidence="4 9" id="KW-0812">Transmembrane</keyword>
<protein>
    <recommendedName>
        <fullName evidence="9">Sec-independent protein translocase protein TatB</fullName>
    </recommendedName>
</protein>
<dbReference type="Proteomes" id="UP000541636">
    <property type="component" value="Unassembled WGS sequence"/>
</dbReference>
<dbReference type="GO" id="GO:0043953">
    <property type="term" value="P:protein transport by the Tat complex"/>
    <property type="evidence" value="ECO:0007669"/>
    <property type="project" value="UniProtKB-UniRule"/>
</dbReference>
<keyword evidence="5 9" id="KW-0653">Protein transport</keyword>
<dbReference type="Pfam" id="PF02416">
    <property type="entry name" value="TatA_B_E"/>
    <property type="match status" value="1"/>
</dbReference>
<evidence type="ECO:0000313" key="11">
    <source>
        <dbReference type="EMBL" id="NKZ38583.1"/>
    </source>
</evidence>
<keyword evidence="8 9" id="KW-0472">Membrane</keyword>
<dbReference type="Gene3D" id="1.20.5.3310">
    <property type="match status" value="1"/>
</dbReference>
<comment type="function">
    <text evidence="9">Part of the twin-arginine translocation (Tat) system that transports large folded proteins containing a characteristic twin-arginine motif in their signal peptide across membranes. Together with TatC, TatB is part of a receptor directly interacting with Tat signal peptides. TatB may form an oligomeric binding site that transiently accommodates folded Tat precursor proteins before their translocation.</text>
</comment>
<comment type="caution">
    <text evidence="11">The sequence shown here is derived from an EMBL/GenBank/DDBJ whole genome shotgun (WGS) entry which is preliminary data.</text>
</comment>
<dbReference type="GO" id="GO:0008320">
    <property type="term" value="F:protein transmembrane transporter activity"/>
    <property type="evidence" value="ECO:0007669"/>
    <property type="project" value="UniProtKB-UniRule"/>
</dbReference>
<evidence type="ECO:0000313" key="12">
    <source>
        <dbReference type="Proteomes" id="UP000541636"/>
    </source>
</evidence>
<dbReference type="AlphaFoldDB" id="A0A846ZM98"/>
<dbReference type="InterPro" id="IPR018448">
    <property type="entry name" value="TatB"/>
</dbReference>
<keyword evidence="2 9" id="KW-0813">Transport</keyword>
<evidence type="ECO:0000256" key="4">
    <source>
        <dbReference type="ARBA" id="ARBA00022692"/>
    </source>
</evidence>
<dbReference type="HAMAP" id="MF_00237">
    <property type="entry name" value="TatB"/>
    <property type="match status" value="1"/>
</dbReference>
<dbReference type="PANTHER" id="PTHR33162:SF1">
    <property type="entry name" value="SEC-INDEPENDENT PROTEIN TRANSLOCASE PROTEIN TATA, CHLOROPLASTIC"/>
    <property type="match status" value="1"/>
</dbReference>
<keyword evidence="6 9" id="KW-1133">Transmembrane helix</keyword>
<comment type="subunit">
    <text evidence="9">The Tat system comprises two distinct complexes: a TatABC complex, containing multiple copies of TatA, TatB and TatC subunits, and a separate TatA complex, containing only TatA subunits. Substrates initially bind to the TatABC complex, which probably triggers association of the separate TatA complex to form the active translocon.</text>
</comment>
<evidence type="ECO:0000256" key="3">
    <source>
        <dbReference type="ARBA" id="ARBA00022475"/>
    </source>
</evidence>
<comment type="subcellular location">
    <subcellularLocation>
        <location evidence="9">Cell membrane</location>
        <topology evidence="9">Single-pass membrane protein</topology>
    </subcellularLocation>
    <subcellularLocation>
        <location evidence="1">Membrane</location>
        <topology evidence="1">Single-pass membrane protein</topology>
    </subcellularLocation>
</comment>
<evidence type="ECO:0000256" key="7">
    <source>
        <dbReference type="ARBA" id="ARBA00023010"/>
    </source>
</evidence>
<dbReference type="PANTHER" id="PTHR33162">
    <property type="entry name" value="SEC-INDEPENDENT PROTEIN TRANSLOCASE PROTEIN TATA, CHLOROPLASTIC"/>
    <property type="match status" value="1"/>
</dbReference>
<gene>
    <name evidence="9 11" type="primary">tatB</name>
    <name evidence="11" type="ORF">HF690_06380</name>
</gene>
<sequence>MFDIGFGELLLIAVVALVVLGPERLPGAARTVGTLLRRLRNGWESVRAEVEREIEAEEMKRNLKEAQEHIRRTSEQAKDTVREGADRVREAADAMKGQPLREDDDPERPAEQSAAADASPKPDDTARAASGEERRDER</sequence>
<evidence type="ECO:0000256" key="8">
    <source>
        <dbReference type="ARBA" id="ARBA00023136"/>
    </source>
</evidence>
<comment type="similarity">
    <text evidence="9">Belongs to the TatB family.</text>
</comment>
<evidence type="ECO:0000256" key="9">
    <source>
        <dbReference type="HAMAP-Rule" id="MF_00237"/>
    </source>
</evidence>
<evidence type="ECO:0000256" key="10">
    <source>
        <dbReference type="SAM" id="MobiDB-lite"/>
    </source>
</evidence>
<dbReference type="EMBL" id="JAAZQD010000002">
    <property type="protein sequence ID" value="NKZ38583.1"/>
    <property type="molecule type" value="Genomic_DNA"/>
</dbReference>
<dbReference type="InterPro" id="IPR003369">
    <property type="entry name" value="TatA/B/E"/>
</dbReference>
<keyword evidence="3 9" id="KW-1003">Cell membrane</keyword>
<organism evidence="11 12">
    <name type="scientific">Oleiagrimonas citrea</name>
    <dbReference type="NCBI Taxonomy" id="1665687"/>
    <lineage>
        <taxon>Bacteria</taxon>
        <taxon>Pseudomonadati</taxon>
        <taxon>Pseudomonadota</taxon>
        <taxon>Gammaproteobacteria</taxon>
        <taxon>Lysobacterales</taxon>
        <taxon>Rhodanobacteraceae</taxon>
        <taxon>Oleiagrimonas</taxon>
    </lineage>
</organism>
<keyword evidence="12" id="KW-1185">Reference proteome</keyword>
<feature type="compositionally biased region" description="Basic and acidic residues" evidence="10">
    <location>
        <begin position="120"/>
        <end position="138"/>
    </location>
</feature>